<name>A0A2X0MZV5_9BASI</name>
<evidence type="ECO:0000313" key="2">
    <source>
        <dbReference type="EMBL" id="SCZ98434.1"/>
    </source>
</evidence>
<dbReference type="Proteomes" id="UP000249723">
    <property type="component" value="Unassembled WGS sequence"/>
</dbReference>
<dbReference type="PANTHER" id="PTHR17985">
    <property type="entry name" value="SER/THR-RICH PROTEIN T10 IN DGCR REGION"/>
    <property type="match status" value="1"/>
</dbReference>
<evidence type="ECO:0000256" key="1">
    <source>
        <dbReference type="SAM" id="MobiDB-lite"/>
    </source>
</evidence>
<feature type="region of interest" description="Disordered" evidence="1">
    <location>
        <begin position="258"/>
        <end position="294"/>
    </location>
</feature>
<dbReference type="Pfam" id="PF05742">
    <property type="entry name" value="TANGO2"/>
    <property type="match status" value="2"/>
</dbReference>
<dbReference type="OrthoDB" id="191601at2759"/>
<feature type="compositionally biased region" description="Polar residues" evidence="1">
    <location>
        <begin position="178"/>
        <end position="190"/>
    </location>
</feature>
<organism evidence="2 3">
    <name type="scientific">Microbotryum saponariae</name>
    <dbReference type="NCBI Taxonomy" id="289078"/>
    <lineage>
        <taxon>Eukaryota</taxon>
        <taxon>Fungi</taxon>
        <taxon>Dikarya</taxon>
        <taxon>Basidiomycota</taxon>
        <taxon>Pucciniomycotina</taxon>
        <taxon>Microbotryomycetes</taxon>
        <taxon>Microbotryales</taxon>
        <taxon>Microbotryaceae</taxon>
        <taxon>Microbotryum</taxon>
    </lineage>
</organism>
<feature type="compositionally biased region" description="Pro residues" evidence="1">
    <location>
        <begin position="258"/>
        <end position="269"/>
    </location>
</feature>
<dbReference type="PANTHER" id="PTHR17985:SF8">
    <property type="entry name" value="TRANSPORT AND GOLGI ORGANIZATION PROTEIN 2 HOMOLOG"/>
    <property type="match status" value="1"/>
</dbReference>
<dbReference type="GO" id="GO:0009306">
    <property type="term" value="P:protein secretion"/>
    <property type="evidence" value="ECO:0007669"/>
    <property type="project" value="TreeGrafter"/>
</dbReference>
<dbReference type="GO" id="GO:0005794">
    <property type="term" value="C:Golgi apparatus"/>
    <property type="evidence" value="ECO:0007669"/>
    <property type="project" value="TreeGrafter"/>
</dbReference>
<keyword evidence="3" id="KW-1185">Reference proteome</keyword>
<reference evidence="3" key="1">
    <citation type="submission" date="2016-10" db="EMBL/GenBank/DDBJ databases">
        <authorList>
            <person name="Jeantristanb JTB J.-T."/>
            <person name="Ricardo R."/>
        </authorList>
    </citation>
    <scope>NUCLEOTIDE SEQUENCE [LARGE SCALE GENOMIC DNA]</scope>
</reference>
<sequence length="356" mass="39620">MCIIFWKETKTHHIILGNRDEFLSRPTTKAAWHTQFSPSIPVLSGLDLEAGGGWWGLSLVPSTITPHADEDVQDADGPSASLRFATLTNFTEPASTTEAEKKKPSRGHLIKNVLVHTESTIDQRLPTLDETKDQFAGFNLVVAEWEPRKGVWSMFYTSNRDAQPGRRITGGRAKQADAVSNSTWEPTSQGEPRWPKVEAGCSLLDELISDDEEDEGVLLEKAWQLLSTANPAPLLDRTHLRHTILVRPTFMNPLAPLPSTPTPFTPAPPGTQALSPEVLPSSVDDPDKTEGRNGYWYGTRVQSVLMVDKRDPKGRAVFVERDAYEIEKGSGKVRWSGEERRFELEDWVMGGRIVGQ</sequence>
<dbReference type="AlphaFoldDB" id="A0A2X0MZV5"/>
<dbReference type="EMBL" id="FMWP01000095">
    <property type="protein sequence ID" value="SCZ98434.1"/>
    <property type="molecule type" value="Genomic_DNA"/>
</dbReference>
<evidence type="ECO:0000313" key="3">
    <source>
        <dbReference type="Proteomes" id="UP000249723"/>
    </source>
</evidence>
<dbReference type="InterPro" id="IPR008551">
    <property type="entry name" value="TANGO2"/>
</dbReference>
<dbReference type="STRING" id="289078.A0A2X0MZV5"/>
<accession>A0A2X0MZV5</accession>
<protein>
    <submittedName>
        <fullName evidence="2">BZ3500_MvSof-1268-A1-R1_Chr3-2g06367 protein</fullName>
    </submittedName>
</protein>
<proteinExistence type="predicted"/>
<gene>
    <name evidence="2" type="ORF">BZ3500_MVSOF-1268-A1-R1_CHR3-2G06367</name>
</gene>
<dbReference type="GO" id="GO:0007030">
    <property type="term" value="P:Golgi organization"/>
    <property type="evidence" value="ECO:0007669"/>
    <property type="project" value="TreeGrafter"/>
</dbReference>
<feature type="region of interest" description="Disordered" evidence="1">
    <location>
        <begin position="163"/>
        <end position="195"/>
    </location>
</feature>